<protein>
    <recommendedName>
        <fullName evidence="7">AP2/ERF domain-containing protein</fullName>
    </recommendedName>
</protein>
<dbReference type="GO" id="GO:0003700">
    <property type="term" value="F:DNA-binding transcription factor activity"/>
    <property type="evidence" value="ECO:0007669"/>
    <property type="project" value="InterPro"/>
</dbReference>
<keyword evidence="4" id="KW-0804">Transcription</keyword>
<evidence type="ECO:0000256" key="5">
    <source>
        <dbReference type="ARBA" id="ARBA00023242"/>
    </source>
</evidence>
<dbReference type="GO" id="GO:0003677">
    <property type="term" value="F:DNA binding"/>
    <property type="evidence" value="ECO:0007669"/>
    <property type="project" value="UniProtKB-KW"/>
</dbReference>
<keyword evidence="2" id="KW-0805">Transcription regulation</keyword>
<dbReference type="InterPro" id="IPR001471">
    <property type="entry name" value="AP2/ERF_dom"/>
</dbReference>
<comment type="subcellular location">
    <subcellularLocation>
        <location evidence="1">Nucleus</location>
    </subcellularLocation>
</comment>
<feature type="region of interest" description="Disordered" evidence="6">
    <location>
        <begin position="1"/>
        <end position="25"/>
    </location>
</feature>
<feature type="domain" description="AP2/ERF" evidence="7">
    <location>
        <begin position="107"/>
        <end position="164"/>
    </location>
</feature>
<dbReference type="PANTHER" id="PTHR31194">
    <property type="entry name" value="SHN SHINE , DNA BINDING / TRANSCRIPTION FACTOR"/>
    <property type="match status" value="1"/>
</dbReference>
<dbReference type="InterPro" id="IPR050913">
    <property type="entry name" value="AP2/ERF_ERF"/>
</dbReference>
<keyword evidence="5" id="KW-0539">Nucleus</keyword>
<dbReference type="Proteomes" id="UP000734854">
    <property type="component" value="Unassembled WGS sequence"/>
</dbReference>
<dbReference type="SMART" id="SM00380">
    <property type="entry name" value="AP2"/>
    <property type="match status" value="1"/>
</dbReference>
<organism evidence="8 9">
    <name type="scientific">Zingiber officinale</name>
    <name type="common">Ginger</name>
    <name type="synonym">Amomum zingiber</name>
    <dbReference type="NCBI Taxonomy" id="94328"/>
    <lineage>
        <taxon>Eukaryota</taxon>
        <taxon>Viridiplantae</taxon>
        <taxon>Streptophyta</taxon>
        <taxon>Embryophyta</taxon>
        <taxon>Tracheophyta</taxon>
        <taxon>Spermatophyta</taxon>
        <taxon>Magnoliopsida</taxon>
        <taxon>Liliopsida</taxon>
        <taxon>Zingiberales</taxon>
        <taxon>Zingiberaceae</taxon>
        <taxon>Zingiber</taxon>
    </lineage>
</organism>
<reference evidence="8 9" key="1">
    <citation type="submission" date="2020-08" db="EMBL/GenBank/DDBJ databases">
        <title>Plant Genome Project.</title>
        <authorList>
            <person name="Zhang R.-G."/>
        </authorList>
    </citation>
    <scope>NUCLEOTIDE SEQUENCE [LARGE SCALE GENOMIC DNA]</scope>
    <source>
        <tissue evidence="8">Rhizome</tissue>
    </source>
</reference>
<name>A0A8J5KRX0_ZINOF</name>
<evidence type="ECO:0000256" key="6">
    <source>
        <dbReference type="SAM" id="MobiDB-lite"/>
    </source>
</evidence>
<feature type="region of interest" description="Disordered" evidence="6">
    <location>
        <begin position="76"/>
        <end position="106"/>
    </location>
</feature>
<gene>
    <name evidence="8" type="ORF">ZIOFF_045582</name>
</gene>
<dbReference type="AlphaFoldDB" id="A0A8J5KRX0"/>
<sequence length="320" mass="34702">MKKAEQVVGTAKSVLSRPRRRPEAEVSQQRVVRIFFFDDDATDSSSDEGGCRRVKRFVQEARLEIAAGGSVEAGKRKAVKGGSEARKKKRAEWQAPAGASKEGGERRFRGVRRRPWGKYAAEIRDPWRRVRLWLGTYNTAEEAAKSYDCAAIRLRGPDAATNFPTAAATSGCPAPPSRRPKHLETNFASTSGGYHSGCDESPLNVTSPTSVLRCFAPSSSAASQSEQKPRPPASAFPAIPPPLDLGEFLPFAEVEPIFDGLLGFGTEEPLGFIPDHAAPVELLDEDVDDALLVSGFDDFADDDLYGDIGDYFASEPLPSV</sequence>
<evidence type="ECO:0000313" key="9">
    <source>
        <dbReference type="Proteomes" id="UP000734854"/>
    </source>
</evidence>
<keyword evidence="3" id="KW-0238">DNA-binding</keyword>
<evidence type="ECO:0000313" key="8">
    <source>
        <dbReference type="EMBL" id="KAG6497678.1"/>
    </source>
</evidence>
<keyword evidence="9" id="KW-1185">Reference proteome</keyword>
<proteinExistence type="predicted"/>
<dbReference type="FunFam" id="3.30.730.10:FF:000001">
    <property type="entry name" value="Ethylene-responsive transcription factor 2"/>
    <property type="match status" value="1"/>
</dbReference>
<evidence type="ECO:0000256" key="1">
    <source>
        <dbReference type="ARBA" id="ARBA00004123"/>
    </source>
</evidence>
<evidence type="ECO:0000259" key="7">
    <source>
        <dbReference type="PROSITE" id="PS51032"/>
    </source>
</evidence>
<accession>A0A8J5KRX0</accession>
<dbReference type="CDD" id="cd00018">
    <property type="entry name" value="AP2"/>
    <property type="match status" value="1"/>
</dbReference>
<dbReference type="PANTHER" id="PTHR31194:SF140">
    <property type="entry name" value="ETHYLENE-RESPONSIVE TRANSCRIPTION FACTOR CRF2"/>
    <property type="match status" value="1"/>
</dbReference>
<evidence type="ECO:0000256" key="2">
    <source>
        <dbReference type="ARBA" id="ARBA00023015"/>
    </source>
</evidence>
<evidence type="ECO:0000256" key="3">
    <source>
        <dbReference type="ARBA" id="ARBA00023125"/>
    </source>
</evidence>
<comment type="caution">
    <text evidence="8">The sequence shown here is derived from an EMBL/GenBank/DDBJ whole genome shotgun (WGS) entry which is preliminary data.</text>
</comment>
<dbReference type="Pfam" id="PF00847">
    <property type="entry name" value="AP2"/>
    <property type="match status" value="1"/>
</dbReference>
<dbReference type="GO" id="GO:0005634">
    <property type="term" value="C:nucleus"/>
    <property type="evidence" value="ECO:0007669"/>
    <property type="project" value="UniProtKB-SubCell"/>
</dbReference>
<dbReference type="EMBL" id="JACMSC010000012">
    <property type="protein sequence ID" value="KAG6497678.1"/>
    <property type="molecule type" value="Genomic_DNA"/>
</dbReference>
<dbReference type="PROSITE" id="PS51032">
    <property type="entry name" value="AP2_ERF"/>
    <property type="match status" value="1"/>
</dbReference>
<evidence type="ECO:0000256" key="4">
    <source>
        <dbReference type="ARBA" id="ARBA00023163"/>
    </source>
</evidence>